<evidence type="ECO:0000256" key="13">
    <source>
        <dbReference type="SAM" id="Coils"/>
    </source>
</evidence>
<comment type="cofactor">
    <cofactor evidence="11">
        <name>Mg(2+)</name>
        <dbReference type="ChEBI" id="CHEBI:18420"/>
    </cofactor>
    <text evidence="11">Binds 1 Mg(2+) ion per subunit.</text>
</comment>
<dbReference type="Pfam" id="PF04998">
    <property type="entry name" value="RNA_pol_Rpb1_5"/>
    <property type="match status" value="2"/>
</dbReference>
<dbReference type="Pfam" id="PF04997">
    <property type="entry name" value="RNA_pol_Rpb1_1"/>
    <property type="match status" value="1"/>
</dbReference>
<dbReference type="Gene3D" id="2.40.50.100">
    <property type="match status" value="1"/>
</dbReference>
<evidence type="ECO:0000256" key="5">
    <source>
        <dbReference type="ARBA" id="ARBA00022695"/>
    </source>
</evidence>
<dbReference type="Proteomes" id="UP000469292">
    <property type="component" value="Unassembled WGS sequence"/>
</dbReference>
<dbReference type="FunFam" id="4.10.860.120:FF:000001">
    <property type="entry name" value="DNA-directed RNA polymerase subunit beta"/>
    <property type="match status" value="1"/>
</dbReference>
<evidence type="ECO:0000256" key="11">
    <source>
        <dbReference type="HAMAP-Rule" id="MF_01322"/>
    </source>
</evidence>
<evidence type="ECO:0000256" key="8">
    <source>
        <dbReference type="ARBA" id="ARBA00022842"/>
    </source>
</evidence>
<dbReference type="Gene3D" id="1.10.40.90">
    <property type="match status" value="1"/>
</dbReference>
<dbReference type="PANTHER" id="PTHR19376">
    <property type="entry name" value="DNA-DIRECTED RNA POLYMERASE"/>
    <property type="match status" value="1"/>
</dbReference>
<organism evidence="15 16">
    <name type="scientific">Bifidobacterium choloepi</name>
    <dbReference type="NCBI Taxonomy" id="2614131"/>
    <lineage>
        <taxon>Bacteria</taxon>
        <taxon>Bacillati</taxon>
        <taxon>Actinomycetota</taxon>
        <taxon>Actinomycetes</taxon>
        <taxon>Bifidobacteriales</taxon>
        <taxon>Bifidobacteriaceae</taxon>
        <taxon>Bifidobacterium</taxon>
    </lineage>
</organism>
<keyword evidence="8 11" id="KW-0460">Magnesium</keyword>
<feature type="binding site" evidence="11">
    <location>
        <position position="984"/>
    </location>
    <ligand>
        <name>Zn(2+)</name>
        <dbReference type="ChEBI" id="CHEBI:29105"/>
        <label>2</label>
    </ligand>
</feature>
<comment type="caution">
    <text evidence="15">The sequence shown here is derived from an EMBL/GenBank/DDBJ whole genome shotgun (WGS) entry which is preliminary data.</text>
</comment>
<evidence type="ECO:0000256" key="12">
    <source>
        <dbReference type="RuleBase" id="RU004279"/>
    </source>
</evidence>
<dbReference type="Gene3D" id="2.40.40.20">
    <property type="match status" value="1"/>
</dbReference>
<dbReference type="Gene3D" id="1.10.132.30">
    <property type="match status" value="1"/>
</dbReference>
<name>A0A6I5NJ41_9BIFI</name>
<feature type="binding site" evidence="11">
    <location>
        <position position="895"/>
    </location>
    <ligand>
        <name>Zn(2+)</name>
        <dbReference type="ChEBI" id="CHEBI:29105"/>
        <label>2</label>
    </ligand>
</feature>
<dbReference type="Pfam" id="PF05000">
    <property type="entry name" value="RNA_pol_Rpb1_4"/>
    <property type="match status" value="1"/>
</dbReference>
<comment type="similarity">
    <text evidence="2 11 12">Belongs to the RNA polymerase beta' chain family.</text>
</comment>
<dbReference type="EMBL" id="VYSG01000003">
    <property type="protein sequence ID" value="NEG70403.1"/>
    <property type="molecule type" value="Genomic_DNA"/>
</dbReference>
<dbReference type="HAMAP" id="MF_01322">
    <property type="entry name" value="RNApol_bact_RpoC"/>
    <property type="match status" value="1"/>
</dbReference>
<protein>
    <recommendedName>
        <fullName evidence="11">DNA-directed RNA polymerase subunit beta'</fullName>
        <shortName evidence="11">RNAP subunit beta'</shortName>
        <ecNumber evidence="11">2.7.7.6</ecNumber>
    </recommendedName>
    <alternativeName>
        <fullName evidence="11">RNA polymerase subunit beta'</fullName>
    </alternativeName>
    <alternativeName>
        <fullName evidence="11">Transcriptase subunit beta'</fullName>
    </alternativeName>
</protein>
<comment type="function">
    <text evidence="1 11 12">DNA-dependent RNA polymerase catalyzes the transcription of DNA into RNA using the four ribonucleoside triphosphates as substrates.</text>
</comment>
<evidence type="ECO:0000256" key="6">
    <source>
        <dbReference type="ARBA" id="ARBA00022723"/>
    </source>
</evidence>
<dbReference type="PANTHER" id="PTHR19376:SF54">
    <property type="entry name" value="DNA-DIRECTED RNA POLYMERASE SUBUNIT BETA"/>
    <property type="match status" value="1"/>
</dbReference>
<dbReference type="InterPro" id="IPR000722">
    <property type="entry name" value="RNA_pol_asu"/>
</dbReference>
<dbReference type="Pfam" id="PF00623">
    <property type="entry name" value="RNA_pol_Rpb1_2"/>
    <property type="match status" value="2"/>
</dbReference>
<evidence type="ECO:0000256" key="4">
    <source>
        <dbReference type="ARBA" id="ARBA00022679"/>
    </source>
</evidence>
<dbReference type="NCBIfam" id="TIGR02386">
    <property type="entry name" value="rpoC_TIGR"/>
    <property type="match status" value="1"/>
</dbReference>
<dbReference type="InterPro" id="IPR006592">
    <property type="entry name" value="RNA_pol_N"/>
</dbReference>
<keyword evidence="4 11" id="KW-0808">Transferase</keyword>
<dbReference type="Gene3D" id="1.10.150.390">
    <property type="match status" value="1"/>
</dbReference>
<proteinExistence type="inferred from homology"/>
<comment type="subunit">
    <text evidence="11">The RNAP catalytic core consists of 2 alpha, 1 beta, 1 beta' and 1 omega subunit. When a sigma factor is associated with the core the holoenzyme is formed, which can initiate transcription.</text>
</comment>
<feature type="binding site" evidence="11">
    <location>
        <position position="538"/>
    </location>
    <ligand>
        <name>Mg(2+)</name>
        <dbReference type="ChEBI" id="CHEBI:18420"/>
    </ligand>
</feature>
<dbReference type="Gene3D" id="4.10.860.120">
    <property type="entry name" value="RNA polymerase II, clamp domain"/>
    <property type="match status" value="1"/>
</dbReference>
<dbReference type="CDD" id="cd01609">
    <property type="entry name" value="RNAP_beta'_N"/>
    <property type="match status" value="1"/>
</dbReference>
<comment type="catalytic activity">
    <reaction evidence="10 11 12">
        <text>RNA(n) + a ribonucleoside 5'-triphosphate = RNA(n+1) + diphosphate</text>
        <dbReference type="Rhea" id="RHEA:21248"/>
        <dbReference type="Rhea" id="RHEA-COMP:14527"/>
        <dbReference type="Rhea" id="RHEA-COMP:17342"/>
        <dbReference type="ChEBI" id="CHEBI:33019"/>
        <dbReference type="ChEBI" id="CHEBI:61557"/>
        <dbReference type="ChEBI" id="CHEBI:140395"/>
        <dbReference type="EC" id="2.7.7.6"/>
    </reaction>
</comment>
<evidence type="ECO:0000256" key="10">
    <source>
        <dbReference type="ARBA" id="ARBA00048552"/>
    </source>
</evidence>
<feature type="binding site" evidence="11">
    <location>
        <position position="75"/>
    </location>
    <ligand>
        <name>Zn(2+)</name>
        <dbReference type="ChEBI" id="CHEBI:29105"/>
        <label>1</label>
    </ligand>
</feature>
<feature type="binding site" evidence="11">
    <location>
        <position position="540"/>
    </location>
    <ligand>
        <name>Mg(2+)</name>
        <dbReference type="ChEBI" id="CHEBI:18420"/>
    </ligand>
</feature>
<dbReference type="InterPro" id="IPR012754">
    <property type="entry name" value="DNA-dir_RpoC_beta_prime_bact"/>
</dbReference>
<dbReference type="EC" id="2.7.7.6" evidence="11"/>
<dbReference type="InterPro" id="IPR045867">
    <property type="entry name" value="DNA-dir_RpoC_beta_prime"/>
</dbReference>
<dbReference type="InterPro" id="IPR038120">
    <property type="entry name" value="Rpb1_funnel_sf"/>
</dbReference>
<dbReference type="InterPro" id="IPR007081">
    <property type="entry name" value="RNA_pol_Rpb1_5"/>
</dbReference>
<dbReference type="GO" id="GO:0003677">
    <property type="term" value="F:DNA binding"/>
    <property type="evidence" value="ECO:0007669"/>
    <property type="project" value="UniProtKB-UniRule"/>
</dbReference>
<dbReference type="FunFam" id="1.10.150.390:FF:000002">
    <property type="entry name" value="DNA-directed RNA polymerase subunit beta"/>
    <property type="match status" value="1"/>
</dbReference>
<keyword evidence="6 11" id="KW-0479">Metal-binding</keyword>
<feature type="binding site" evidence="11">
    <location>
        <position position="974"/>
    </location>
    <ligand>
        <name>Zn(2+)</name>
        <dbReference type="ChEBI" id="CHEBI:29105"/>
        <label>2</label>
    </ligand>
</feature>
<dbReference type="InterPro" id="IPR044893">
    <property type="entry name" value="RNA_pol_Rpb1_clamp_domain"/>
</dbReference>
<dbReference type="Pfam" id="PF04983">
    <property type="entry name" value="RNA_pol_Rpb1_3"/>
    <property type="match status" value="1"/>
</dbReference>
<dbReference type="NCBIfam" id="NF011498">
    <property type="entry name" value="PRK14906.1"/>
    <property type="match status" value="1"/>
</dbReference>
<dbReference type="SMART" id="SM00663">
    <property type="entry name" value="RPOLA_N"/>
    <property type="match status" value="1"/>
</dbReference>
<keyword evidence="3 11" id="KW-0240">DNA-directed RNA polymerase</keyword>
<dbReference type="GO" id="GO:0003899">
    <property type="term" value="F:DNA-directed RNA polymerase activity"/>
    <property type="evidence" value="ECO:0007669"/>
    <property type="project" value="UniProtKB-UniRule"/>
</dbReference>
<feature type="binding site" evidence="11">
    <location>
        <position position="981"/>
    </location>
    <ligand>
        <name>Zn(2+)</name>
        <dbReference type="ChEBI" id="CHEBI:29105"/>
        <label>2</label>
    </ligand>
</feature>
<evidence type="ECO:0000256" key="2">
    <source>
        <dbReference type="ARBA" id="ARBA00006460"/>
    </source>
</evidence>
<keyword evidence="9 11" id="KW-0804">Transcription</keyword>
<reference evidence="15 16" key="1">
    <citation type="submission" date="2019-09" db="EMBL/GenBank/DDBJ databases">
        <title>Phylogenetic characterization of a novel taxon of the genus Bifidobacterium: Bifidobacterium choloepi sp. nov.</title>
        <authorList>
            <person name="Modesto M."/>
            <person name="Satti M."/>
        </authorList>
    </citation>
    <scope>NUCLEOTIDE SEQUENCE [LARGE SCALE GENOMIC DNA]</scope>
    <source>
        <strain evidence="15 16">BRDM6</strain>
    </source>
</reference>
<dbReference type="GO" id="GO:0000287">
    <property type="term" value="F:magnesium ion binding"/>
    <property type="evidence" value="ECO:0007669"/>
    <property type="project" value="UniProtKB-UniRule"/>
</dbReference>
<keyword evidence="13" id="KW-0175">Coiled coil</keyword>
<feature type="binding site" evidence="11">
    <location>
        <position position="78"/>
    </location>
    <ligand>
        <name>Zn(2+)</name>
        <dbReference type="ChEBI" id="CHEBI:29105"/>
        <label>1</label>
    </ligand>
</feature>
<feature type="binding site" evidence="11">
    <location>
        <position position="60"/>
    </location>
    <ligand>
        <name>Zn(2+)</name>
        <dbReference type="ChEBI" id="CHEBI:29105"/>
        <label>1</label>
    </ligand>
</feature>
<feature type="binding site" evidence="11">
    <location>
        <position position="62"/>
    </location>
    <ligand>
        <name>Zn(2+)</name>
        <dbReference type="ChEBI" id="CHEBI:29105"/>
        <label>1</label>
    </ligand>
</feature>
<dbReference type="Gene3D" id="1.10.274.100">
    <property type="entry name" value="RNA polymerase Rpb1, domain 3"/>
    <property type="match status" value="1"/>
</dbReference>
<keyword evidence="16" id="KW-1185">Reference proteome</keyword>
<dbReference type="InterPro" id="IPR007080">
    <property type="entry name" value="RNA_pol_Rpb1_1"/>
</dbReference>
<keyword evidence="7 11" id="KW-0862">Zinc</keyword>
<dbReference type="RefSeq" id="WP_163227993.1">
    <property type="nucleotide sequence ID" value="NZ_VYSG01000003.1"/>
</dbReference>
<feature type="coiled-coil region" evidence="13">
    <location>
        <begin position="152"/>
        <end position="187"/>
    </location>
</feature>
<dbReference type="InterPro" id="IPR007066">
    <property type="entry name" value="RNA_pol_Rpb1_3"/>
</dbReference>
<keyword evidence="5 11" id="KW-0548">Nucleotidyltransferase</keyword>
<gene>
    <name evidence="11" type="primary">rpoC</name>
    <name evidence="15" type="ORF">F6S87_07310</name>
</gene>
<dbReference type="Gene3D" id="1.10.1790.20">
    <property type="match status" value="1"/>
</dbReference>
<sequence>MLDVNAFDKLRIGLATADDIRGWSYGEVKKPETINYRTLKPEKDGLFGEQIFGPTRDWECACGKYKRVRYKGIVCERCGVEVTRSRVRRERMGHIELAAPVTHIWFFKGVPSRLGYLLGIAPKELEKVIYFASYMVTSVDEETRHNDLPDLQDEFDTEVKNLERRRDNEIEERAKKVEEDLAALEAEGEVKGSAKTKLRNGAERDMAAIRQRYDDQIDRLNLVFTKFKSLKPGDMENDVDLWREMEDRYGDYFEGCMGAEAIKKRLQDFDLEAAAKELREEIETGTGQRKARALKRLKVVNAFLTTGNKPEAMVLDVIPVIPPDLRPMVQLDGGRFATSDLNDLYRRVINRNNRLKRLIELGAPEIMLNNEKRMLQEAVDSLFDNGRRGRPVTGASNRPLKSLSDMLKGKQGRFRQNLLGKRVDYSGRSVIVVGPSLRMHQCGLPKPMALELFKPFVIKRLVDLNYAQNMKSAKRLVDRGDAEVWGVLEEVISEHPVLLNRAPTLHRLGIQAFEPILVEGKAIHLPPLACAAFNADFDGDQMAVHLPLSAEAQAEARSLMMASDNILKPADGHTVTMPSQDMILGLYYLSTVIDGAKGQGRVFSSLDEAYMALDRHEIDMQAKVLIRLPEDFVLPKDWKPSEVTVVDPEPGSPDVVHEERFTDGTVLFATSIGRLLFNETLPVDYPFVNEQAPKGKLSKIVDDIATRYSTQQVAAVLDALKDLGFTRAPWSGVTMAFSDIVAPPDRQEIISGYEDQAAKVNNQYELGLLTEEERRQELINLWTECTDKVADAMRENFHDDNNVNIMVQSGARGNWMQIRQIAGMRGLVANPKGEIIPRPVKSNYREGLSVLEYFISQHGARKGLADTALRTAESGYLTRRLVDVSQEVIVREEDCGTKRGLPMKVAERDENGNLVLVKAADGGPYSRLLASDVIDPADGKTVLYHAGDALSMDVLNDLVAHGVEEVKGRSVLTCESKRGVCAKCYGWSLATNKLVDVGEAVGIVAAQSIGEPGTQLTLRSFHSGGVASASDITQGLPRVTELFEARTPKGEAPIAEFPGTIKVEDTERGRHVTLTPDDESVEPITYPVTRRAPMLVKDGEHVVAGTQLIEGSVDPKKILRILGPRAAQMNIVEEVHNVYRSQGVDIHDKHIEVIVHQMLRRITVIDSGDTDLLPGELVDQQRFKEASREAVKNGGRPAAGRPELMGITKASLATDSWLSAASFQETTRVLTEAALSEKEDDLKGLKENVIIGKLIPAGTGLARYRNATVEPDKAIRDTIYPNFGLTENGDLNTDFSDADLSDVDFSSLDFGDLKLGDDFNPDDFLNDNGGQGDFGDDLGNLGDVDFGDFNV</sequence>
<evidence type="ECO:0000313" key="15">
    <source>
        <dbReference type="EMBL" id="NEG70403.1"/>
    </source>
</evidence>
<dbReference type="InterPro" id="IPR007083">
    <property type="entry name" value="RNA_pol_Rpb1_4"/>
</dbReference>
<dbReference type="GO" id="GO:0008270">
    <property type="term" value="F:zinc ion binding"/>
    <property type="evidence" value="ECO:0007669"/>
    <property type="project" value="UniProtKB-UniRule"/>
</dbReference>
<feature type="domain" description="RNA polymerase N-terminal" evidence="14">
    <location>
        <begin position="311"/>
        <end position="590"/>
    </location>
</feature>
<evidence type="ECO:0000313" key="16">
    <source>
        <dbReference type="Proteomes" id="UP000469292"/>
    </source>
</evidence>
<feature type="binding site" evidence="11">
    <location>
        <position position="536"/>
    </location>
    <ligand>
        <name>Mg(2+)</name>
        <dbReference type="ChEBI" id="CHEBI:18420"/>
    </ligand>
</feature>
<dbReference type="CDD" id="cd02655">
    <property type="entry name" value="RNAP_beta'_C"/>
    <property type="match status" value="1"/>
</dbReference>
<accession>A0A6I5NJ41</accession>
<dbReference type="SUPFAM" id="SSF64484">
    <property type="entry name" value="beta and beta-prime subunits of DNA dependent RNA-polymerase"/>
    <property type="match status" value="1"/>
</dbReference>
<comment type="cofactor">
    <cofactor evidence="11">
        <name>Zn(2+)</name>
        <dbReference type="ChEBI" id="CHEBI:29105"/>
    </cofactor>
    <text evidence="11">Binds 2 Zn(2+) ions per subunit.</text>
</comment>
<evidence type="ECO:0000259" key="14">
    <source>
        <dbReference type="SMART" id="SM00663"/>
    </source>
</evidence>
<dbReference type="InterPro" id="IPR042102">
    <property type="entry name" value="RNA_pol_Rpb1_3_sf"/>
</dbReference>
<evidence type="ECO:0000256" key="7">
    <source>
        <dbReference type="ARBA" id="ARBA00022833"/>
    </source>
</evidence>
<evidence type="ECO:0000256" key="1">
    <source>
        <dbReference type="ARBA" id="ARBA00004026"/>
    </source>
</evidence>
<dbReference type="GO" id="GO:0000428">
    <property type="term" value="C:DNA-directed RNA polymerase complex"/>
    <property type="evidence" value="ECO:0007669"/>
    <property type="project" value="UniProtKB-KW"/>
</dbReference>
<dbReference type="GO" id="GO:0006351">
    <property type="term" value="P:DNA-templated transcription"/>
    <property type="evidence" value="ECO:0007669"/>
    <property type="project" value="UniProtKB-UniRule"/>
</dbReference>
<evidence type="ECO:0000256" key="9">
    <source>
        <dbReference type="ARBA" id="ARBA00023163"/>
    </source>
</evidence>
<evidence type="ECO:0000256" key="3">
    <source>
        <dbReference type="ARBA" id="ARBA00022478"/>
    </source>
</evidence>